<protein>
    <recommendedName>
        <fullName evidence="3">EF-hand domain-containing protein</fullName>
    </recommendedName>
</protein>
<dbReference type="CDD" id="cd00051">
    <property type="entry name" value="EFh"/>
    <property type="match status" value="1"/>
</dbReference>
<reference evidence="4 5" key="1">
    <citation type="submission" date="2024-04" db="EMBL/GenBank/DDBJ databases">
        <authorList>
            <consortium name="Genoscope - CEA"/>
            <person name="William W."/>
        </authorList>
    </citation>
    <scope>NUCLEOTIDE SEQUENCE [LARGE SCALE GENOMIC DNA]</scope>
</reference>
<dbReference type="PROSITE" id="PS50222">
    <property type="entry name" value="EF_HAND_2"/>
    <property type="match status" value="4"/>
</dbReference>
<keyword evidence="1" id="KW-0677">Repeat</keyword>
<accession>A0AAV2HV50</accession>
<dbReference type="InterPro" id="IPR018247">
    <property type="entry name" value="EF_Hand_1_Ca_BS"/>
</dbReference>
<evidence type="ECO:0000256" key="1">
    <source>
        <dbReference type="ARBA" id="ARBA00022737"/>
    </source>
</evidence>
<gene>
    <name evidence="4" type="ORF">GSLYS_00011333001</name>
</gene>
<evidence type="ECO:0000259" key="3">
    <source>
        <dbReference type="PROSITE" id="PS50222"/>
    </source>
</evidence>
<dbReference type="Proteomes" id="UP001497497">
    <property type="component" value="Unassembled WGS sequence"/>
</dbReference>
<sequence>MAGKSGKRSISDEERKEIREAFQILDEDGDGRLSLEDMKTLLQSQFMVFTDSQVTAVVKELDEDDSGFIEYKEFEKYVIENNLSKPTVEEFGAEMKEAFQLFDTDKNGYIDAHEFKSFMTTLGDKMTDEEVMDMMKDADTNGDGQIDYLEFCAHMTKSF</sequence>
<dbReference type="AlphaFoldDB" id="A0AAV2HV50"/>
<dbReference type="InterPro" id="IPR050145">
    <property type="entry name" value="Centrin_CML-like"/>
</dbReference>
<dbReference type="PANTHER" id="PTHR23050">
    <property type="entry name" value="CALCIUM BINDING PROTEIN"/>
    <property type="match status" value="1"/>
</dbReference>
<keyword evidence="2" id="KW-0106">Calcium</keyword>
<evidence type="ECO:0000256" key="2">
    <source>
        <dbReference type="ARBA" id="ARBA00022837"/>
    </source>
</evidence>
<feature type="domain" description="EF-hand" evidence="3">
    <location>
        <begin position="49"/>
        <end position="84"/>
    </location>
</feature>
<proteinExistence type="predicted"/>
<feature type="domain" description="EF-hand" evidence="3">
    <location>
        <begin position="126"/>
        <end position="159"/>
    </location>
</feature>
<keyword evidence="5" id="KW-1185">Reference proteome</keyword>
<dbReference type="Pfam" id="PF13499">
    <property type="entry name" value="EF-hand_7"/>
    <property type="match status" value="2"/>
</dbReference>
<dbReference type="InterPro" id="IPR011992">
    <property type="entry name" value="EF-hand-dom_pair"/>
</dbReference>
<dbReference type="SUPFAM" id="SSF47473">
    <property type="entry name" value="EF-hand"/>
    <property type="match status" value="1"/>
</dbReference>
<feature type="domain" description="EF-hand" evidence="3">
    <location>
        <begin position="90"/>
        <end position="125"/>
    </location>
</feature>
<organism evidence="4 5">
    <name type="scientific">Lymnaea stagnalis</name>
    <name type="common">Great pond snail</name>
    <name type="synonym">Helix stagnalis</name>
    <dbReference type="NCBI Taxonomy" id="6523"/>
    <lineage>
        <taxon>Eukaryota</taxon>
        <taxon>Metazoa</taxon>
        <taxon>Spiralia</taxon>
        <taxon>Lophotrochozoa</taxon>
        <taxon>Mollusca</taxon>
        <taxon>Gastropoda</taxon>
        <taxon>Heterobranchia</taxon>
        <taxon>Euthyneura</taxon>
        <taxon>Panpulmonata</taxon>
        <taxon>Hygrophila</taxon>
        <taxon>Lymnaeoidea</taxon>
        <taxon>Lymnaeidae</taxon>
        <taxon>Lymnaea</taxon>
    </lineage>
</organism>
<dbReference type="SMART" id="SM00054">
    <property type="entry name" value="EFh"/>
    <property type="match status" value="4"/>
</dbReference>
<dbReference type="GO" id="GO:0005509">
    <property type="term" value="F:calcium ion binding"/>
    <property type="evidence" value="ECO:0007669"/>
    <property type="project" value="InterPro"/>
</dbReference>
<comment type="caution">
    <text evidence="4">The sequence shown here is derived from an EMBL/GenBank/DDBJ whole genome shotgun (WGS) entry which is preliminary data.</text>
</comment>
<dbReference type="PROSITE" id="PS00018">
    <property type="entry name" value="EF_HAND_1"/>
    <property type="match status" value="4"/>
</dbReference>
<evidence type="ECO:0000313" key="5">
    <source>
        <dbReference type="Proteomes" id="UP001497497"/>
    </source>
</evidence>
<evidence type="ECO:0000313" key="4">
    <source>
        <dbReference type="EMBL" id="CAL1537420.1"/>
    </source>
</evidence>
<dbReference type="FunFam" id="1.10.238.10:FF:000003">
    <property type="entry name" value="Calmodulin A"/>
    <property type="match status" value="1"/>
</dbReference>
<feature type="domain" description="EF-hand" evidence="3">
    <location>
        <begin position="13"/>
        <end position="48"/>
    </location>
</feature>
<name>A0AAV2HV50_LYMST</name>
<dbReference type="Gene3D" id="1.10.238.10">
    <property type="entry name" value="EF-hand"/>
    <property type="match status" value="2"/>
</dbReference>
<dbReference type="InterPro" id="IPR002048">
    <property type="entry name" value="EF_hand_dom"/>
</dbReference>
<dbReference type="EMBL" id="CAXITT010000261">
    <property type="protein sequence ID" value="CAL1537420.1"/>
    <property type="molecule type" value="Genomic_DNA"/>
</dbReference>